<dbReference type="GO" id="GO:0000166">
    <property type="term" value="F:nucleotide binding"/>
    <property type="evidence" value="ECO:0007669"/>
    <property type="project" value="InterPro"/>
</dbReference>
<comment type="subcellular location">
    <subcellularLocation>
        <location evidence="1">Membrane</location>
        <topology evidence="1">Multi-pass membrane protein</topology>
    </subcellularLocation>
</comment>
<dbReference type="InterPro" id="IPR059000">
    <property type="entry name" value="ATPase_P-type_domA"/>
</dbReference>
<evidence type="ECO:0000313" key="5">
    <source>
        <dbReference type="Proteomes" id="UP000250321"/>
    </source>
</evidence>
<reference evidence="4 5" key="1">
    <citation type="submission" date="2018-02" db="EMBL/GenBank/DDBJ databases">
        <title>Draft genome of wild Prunus yedoensis var. nudiflora.</title>
        <authorList>
            <person name="Baek S."/>
            <person name="Kim J.-H."/>
            <person name="Choi K."/>
            <person name="Kim G.-B."/>
            <person name="Cho A."/>
            <person name="Jang H."/>
            <person name="Shin C.-H."/>
            <person name="Yu H.-J."/>
            <person name="Mun J.-H."/>
        </authorList>
    </citation>
    <scope>NUCLEOTIDE SEQUENCE [LARGE SCALE GENOMIC DNA]</scope>
    <source>
        <strain evidence="5">cv. Jeju island</strain>
        <tissue evidence="4">Leaf</tissue>
    </source>
</reference>
<dbReference type="InterPro" id="IPR008250">
    <property type="entry name" value="ATPase_P-typ_transduc_dom_A_sf"/>
</dbReference>
<dbReference type="Gene3D" id="3.40.50.1000">
    <property type="entry name" value="HAD superfamily/HAD-like"/>
    <property type="match status" value="1"/>
</dbReference>
<dbReference type="Gene3D" id="3.40.1110.10">
    <property type="entry name" value="Calcium-transporting ATPase, cytoplasmic domain N"/>
    <property type="match status" value="1"/>
</dbReference>
<accession>A0A314XME2</accession>
<dbReference type="GO" id="GO:0016020">
    <property type="term" value="C:membrane"/>
    <property type="evidence" value="ECO:0007669"/>
    <property type="project" value="UniProtKB-SubCell"/>
</dbReference>
<dbReference type="FunFam" id="3.40.1110.10:FF:000004">
    <property type="entry name" value="Plasma membrane ATPase"/>
    <property type="match status" value="1"/>
</dbReference>
<comment type="caution">
    <text evidence="4">The sequence shown here is derived from an EMBL/GenBank/DDBJ whole genome shotgun (WGS) entry which is preliminary data.</text>
</comment>
<dbReference type="OrthoDB" id="116380at2759"/>
<dbReference type="InterPro" id="IPR023299">
    <property type="entry name" value="ATPase_P-typ_cyto_dom_N"/>
</dbReference>
<dbReference type="Pfam" id="PF00122">
    <property type="entry name" value="E1-E2_ATPase"/>
    <property type="match status" value="1"/>
</dbReference>
<evidence type="ECO:0000256" key="2">
    <source>
        <dbReference type="ARBA" id="ARBA00022842"/>
    </source>
</evidence>
<gene>
    <name evidence="4" type="ORF">Pyn_10564</name>
</gene>
<dbReference type="FunFam" id="2.70.150.10:FF:000004">
    <property type="entry name" value="Plasma membrane ATPase"/>
    <property type="match status" value="1"/>
</dbReference>
<dbReference type="SUPFAM" id="SSF81660">
    <property type="entry name" value="Metal cation-transporting ATPase, ATP-binding domain N"/>
    <property type="match status" value="1"/>
</dbReference>
<dbReference type="SUPFAM" id="SSF56784">
    <property type="entry name" value="HAD-like"/>
    <property type="match status" value="1"/>
</dbReference>
<evidence type="ECO:0000256" key="1">
    <source>
        <dbReference type="ARBA" id="ARBA00004141"/>
    </source>
</evidence>
<dbReference type="SUPFAM" id="SSF81653">
    <property type="entry name" value="Calcium ATPase, transduction domain A"/>
    <property type="match status" value="1"/>
</dbReference>
<sequence>MNAYQVLRDGKWAEEDAAALVPGHIISIKLDDIVPADARLLEGDPLKIDQFALIGESLPVTKNPGDEVYSGSTCKQGEIEAVVIATGVHTFFGKATHLVENTIHVGHFQQVLTSIGNFCICSIAIGMGAITKRMTAIEEMAGMDVLCSDKTRTLTLNKLTVDNNMVEVFAKGVDKDQVILMAARASRLENQDAIDTAIVSMLADPKEARAGIREIHFLPFNPTDKRTALTYIDAAGKMHRVSKGAPEQILHLAHNKSEIEKKVHTMIDKFSERGLRSLGVARQEVPAGTKDSPGGPWEFVGLLPLFDPPRHDSAETIRRALDLGVSVKMITGDQLAIGKETGRRLGMGTNIYPSSALLDESKDGEGSCYHPH</sequence>
<dbReference type="AlphaFoldDB" id="A0A314XME2"/>
<keyword evidence="2" id="KW-0460">Magnesium</keyword>
<dbReference type="InterPro" id="IPR023214">
    <property type="entry name" value="HAD_sf"/>
</dbReference>
<dbReference type="Gene3D" id="1.20.1110.10">
    <property type="entry name" value="Calcium-transporting ATPase, transmembrane domain"/>
    <property type="match status" value="2"/>
</dbReference>
<evidence type="ECO:0000313" key="4">
    <source>
        <dbReference type="EMBL" id="PQP95132.1"/>
    </source>
</evidence>
<organism evidence="4 5">
    <name type="scientific">Prunus yedoensis var. nudiflora</name>
    <dbReference type="NCBI Taxonomy" id="2094558"/>
    <lineage>
        <taxon>Eukaryota</taxon>
        <taxon>Viridiplantae</taxon>
        <taxon>Streptophyta</taxon>
        <taxon>Embryophyta</taxon>
        <taxon>Tracheophyta</taxon>
        <taxon>Spermatophyta</taxon>
        <taxon>Magnoliopsida</taxon>
        <taxon>eudicotyledons</taxon>
        <taxon>Gunneridae</taxon>
        <taxon>Pentapetalae</taxon>
        <taxon>rosids</taxon>
        <taxon>fabids</taxon>
        <taxon>Rosales</taxon>
        <taxon>Rosaceae</taxon>
        <taxon>Amygdaloideae</taxon>
        <taxon>Amygdaleae</taxon>
        <taxon>Prunus</taxon>
    </lineage>
</organism>
<keyword evidence="5" id="KW-1185">Reference proteome</keyword>
<dbReference type="PANTHER" id="PTHR42861">
    <property type="entry name" value="CALCIUM-TRANSPORTING ATPASE"/>
    <property type="match status" value="1"/>
</dbReference>
<dbReference type="InterPro" id="IPR036412">
    <property type="entry name" value="HAD-like_sf"/>
</dbReference>
<proteinExistence type="predicted"/>
<protein>
    <submittedName>
        <fullName evidence="4">Plasma membrane ATPase 1-like</fullName>
    </submittedName>
</protein>
<dbReference type="PRINTS" id="PR00119">
    <property type="entry name" value="CATATPASE"/>
</dbReference>
<name>A0A314XME2_PRUYE</name>
<dbReference type="Proteomes" id="UP000250321">
    <property type="component" value="Unassembled WGS sequence"/>
</dbReference>
<dbReference type="EMBL" id="PJQY01002271">
    <property type="protein sequence ID" value="PQP95132.1"/>
    <property type="molecule type" value="Genomic_DNA"/>
</dbReference>
<evidence type="ECO:0000259" key="3">
    <source>
        <dbReference type="Pfam" id="PF00122"/>
    </source>
</evidence>
<feature type="domain" description="P-type ATPase A" evidence="3">
    <location>
        <begin position="5"/>
        <end position="100"/>
    </location>
</feature>
<dbReference type="STRING" id="2094558.A0A314XME2"/>
<dbReference type="Gene3D" id="2.70.150.10">
    <property type="entry name" value="Calcium-transporting ATPase, cytoplasmic transduction domain A"/>
    <property type="match status" value="1"/>
</dbReference>